<organism evidence="2 3">
    <name type="scientific">Streptomyces malaysiensis subsp. samsunensis</name>
    <dbReference type="NCBI Taxonomy" id="459658"/>
    <lineage>
        <taxon>Bacteria</taxon>
        <taxon>Bacillati</taxon>
        <taxon>Actinomycetota</taxon>
        <taxon>Actinomycetes</taxon>
        <taxon>Kitasatosporales</taxon>
        <taxon>Streptomycetaceae</taxon>
        <taxon>Streptomyces</taxon>
        <taxon>Streptomyces violaceusniger group</taxon>
    </lineage>
</organism>
<name>A0A9X2RSC8_STRMQ</name>
<evidence type="ECO:0000313" key="2">
    <source>
        <dbReference type="EMBL" id="MCQ8829077.1"/>
    </source>
</evidence>
<comment type="caution">
    <text evidence="2">The sequence shown here is derived from an EMBL/GenBank/DDBJ whole genome shotgun (WGS) entry which is preliminary data.</text>
</comment>
<dbReference type="Gene3D" id="1.10.490.110">
    <property type="entry name" value="Uncharacterized conserved protein DUF2267"/>
    <property type="match status" value="1"/>
</dbReference>
<protein>
    <submittedName>
        <fullName evidence="2">DUF2267 domain-containing protein</fullName>
    </submittedName>
</protein>
<dbReference type="InterPro" id="IPR038282">
    <property type="entry name" value="DUF2267_sf"/>
</dbReference>
<gene>
    <name evidence="2" type="ORF">NQU54_08305</name>
</gene>
<feature type="region of interest" description="Disordered" evidence="1">
    <location>
        <begin position="1"/>
        <end position="61"/>
    </location>
</feature>
<reference evidence="2" key="1">
    <citation type="submission" date="2022-06" db="EMBL/GenBank/DDBJ databases">
        <title>WGS of actinobacteria.</title>
        <authorList>
            <person name="Thawai C."/>
        </authorList>
    </citation>
    <scope>NUCLEOTIDE SEQUENCE</scope>
    <source>
        <strain evidence="2">DSM 42010</strain>
    </source>
</reference>
<accession>A0A9X2RSC8</accession>
<keyword evidence="3" id="KW-1185">Reference proteome</keyword>
<dbReference type="InterPro" id="IPR018727">
    <property type="entry name" value="DUF2267"/>
</dbReference>
<dbReference type="AlphaFoldDB" id="A0A9X2RSC8"/>
<dbReference type="Pfam" id="PF10025">
    <property type="entry name" value="DUF2267"/>
    <property type="match status" value="1"/>
</dbReference>
<evidence type="ECO:0000256" key="1">
    <source>
        <dbReference type="SAM" id="MobiDB-lite"/>
    </source>
</evidence>
<dbReference type="RefSeq" id="WP_257630501.1">
    <property type="nucleotide sequence ID" value="NZ_JANIIC010000007.1"/>
</dbReference>
<proteinExistence type="predicted"/>
<dbReference type="Proteomes" id="UP001142400">
    <property type="component" value="Unassembled WGS sequence"/>
</dbReference>
<sequence length="168" mass="19253">MNRLSHPRGGRPAGRPPRAPEGRTRWLRQAFPPSTPRSTRPTGSSRRSRTPTAGPKARRKQSYAALRAVLHQLRDRLTVDEAVQFGAQLPMLVRGIYYDGWKPAETPVKMHSEEFFQRIRHDFPYSIQGDTEQLVHTVLEILQRHISEGEWDDLRARMPADLVTVIPT</sequence>
<dbReference type="EMBL" id="JANIIC010000007">
    <property type="protein sequence ID" value="MCQ8829077.1"/>
    <property type="molecule type" value="Genomic_DNA"/>
</dbReference>
<feature type="compositionally biased region" description="Low complexity" evidence="1">
    <location>
        <begin position="36"/>
        <end position="45"/>
    </location>
</feature>
<evidence type="ECO:0000313" key="3">
    <source>
        <dbReference type="Proteomes" id="UP001142400"/>
    </source>
</evidence>